<dbReference type="Pfam" id="PF16670">
    <property type="entry name" value="PI-PLC-C1"/>
    <property type="match status" value="1"/>
</dbReference>
<dbReference type="Gene3D" id="3.20.20.190">
    <property type="entry name" value="Phosphatidylinositol (PI) phosphodiesterase"/>
    <property type="match status" value="1"/>
</dbReference>
<gene>
    <name evidence="1" type="ORF">GA0070620_0092</name>
</gene>
<dbReference type="PATRIC" id="fig|307121.4.peg.97"/>
<proteinExistence type="predicted"/>
<protein>
    <submittedName>
        <fullName evidence="1">Phosphoinositide phospholipase C, Ca2+-dependent</fullName>
    </submittedName>
</protein>
<dbReference type="CDD" id="cd08589">
    <property type="entry name" value="PI-PLCc_SaPLC1_like"/>
    <property type="match status" value="1"/>
</dbReference>
<reference evidence="2" key="1">
    <citation type="submission" date="2016-06" db="EMBL/GenBank/DDBJ databases">
        <authorList>
            <person name="Varghese N."/>
        </authorList>
    </citation>
    <scope>NUCLEOTIDE SEQUENCE [LARGE SCALE GENOMIC DNA]</scope>
    <source>
        <strain evidence="2">DSM 45344</strain>
    </source>
</reference>
<evidence type="ECO:0000313" key="2">
    <source>
        <dbReference type="Proteomes" id="UP000199393"/>
    </source>
</evidence>
<dbReference type="EMBL" id="LT598496">
    <property type="protein sequence ID" value="SBV24663.1"/>
    <property type="molecule type" value="Genomic_DNA"/>
</dbReference>
<dbReference type="InterPro" id="IPR032075">
    <property type="entry name" value="PI-PLC-C1"/>
</dbReference>
<accession>A0A1C3MWF9</accession>
<organism evidence="1 2">
    <name type="scientific">Micromonospora krabiensis</name>
    <dbReference type="NCBI Taxonomy" id="307121"/>
    <lineage>
        <taxon>Bacteria</taxon>
        <taxon>Bacillati</taxon>
        <taxon>Actinomycetota</taxon>
        <taxon>Actinomycetes</taxon>
        <taxon>Micromonosporales</taxon>
        <taxon>Micromonosporaceae</taxon>
        <taxon>Micromonospora</taxon>
    </lineage>
</organism>
<evidence type="ECO:0000313" key="1">
    <source>
        <dbReference type="EMBL" id="SBV24663.1"/>
    </source>
</evidence>
<keyword evidence="2" id="KW-1185">Reference proteome</keyword>
<dbReference type="SUPFAM" id="SSF51695">
    <property type="entry name" value="PLC-like phosphodiesterases"/>
    <property type="match status" value="1"/>
</dbReference>
<dbReference type="OrthoDB" id="195526at2"/>
<dbReference type="Proteomes" id="UP000199393">
    <property type="component" value="Chromosome I"/>
</dbReference>
<dbReference type="STRING" id="307121.GA0070620_0092"/>
<name>A0A1C3MWF9_9ACTN</name>
<dbReference type="AlphaFoldDB" id="A0A1C3MWF9"/>
<dbReference type="RefSeq" id="WP_091587375.1">
    <property type="nucleotide sequence ID" value="NZ_JBHRWG010000002.1"/>
</dbReference>
<dbReference type="GO" id="GO:0008081">
    <property type="term" value="F:phosphoric diester hydrolase activity"/>
    <property type="evidence" value="ECO:0007669"/>
    <property type="project" value="InterPro"/>
</dbReference>
<sequence>MNSRLTRSLASAGRLGGIAAAVLATVVATSLLPNAVRTEPGAGSGKPSPGGAVRMNEIQFIGAHNAYHRELQGAELAAMMKVDPTYPEWGFYSHAAIPDLLGRQHVRGLELDLLPDPQGGLYQYPLLRKAAGLGPIDDPEMAQPGMKVMHVADVDFNTTCNTLVACLKQVRQWSQDNPKHEPILIQLELKQTEDVVERAGGAVSPPWSEDLLGDIDAEIRSVFSETALITADDLRKPGRTLEESVLRYGWPTLDDARGKVMFFFDNGGPGAIRDMYLKGHPNLEGRAVFTRGNPGSPDAAITMVNDPRGANQAQIQDLVERGYLVRTRSDEPLGTVKNQDFAQLEAALSSGAQLVTTDFPSVGMAARWDSDYVAELPGGATVRCNPVSAPKNCRDDKLLR</sequence>
<dbReference type="GO" id="GO:0006629">
    <property type="term" value="P:lipid metabolic process"/>
    <property type="evidence" value="ECO:0007669"/>
    <property type="project" value="InterPro"/>
</dbReference>
<dbReference type="InterPro" id="IPR017946">
    <property type="entry name" value="PLC-like_Pdiesterase_TIM-brl"/>
</dbReference>